<feature type="region of interest" description="Disordered" evidence="1">
    <location>
        <begin position="893"/>
        <end position="917"/>
    </location>
</feature>
<name>A0A504WXX1_LEIDO</name>
<evidence type="ECO:0000259" key="2">
    <source>
        <dbReference type="Pfam" id="PF23398"/>
    </source>
</evidence>
<dbReference type="EMBL" id="RHLC01000018">
    <property type="protein sequence ID" value="TPP40723.1"/>
    <property type="molecule type" value="Genomic_DNA"/>
</dbReference>
<feature type="region of interest" description="Disordered" evidence="1">
    <location>
        <begin position="1"/>
        <end position="247"/>
    </location>
</feature>
<feature type="compositionally biased region" description="Basic and acidic residues" evidence="1">
    <location>
        <begin position="167"/>
        <end position="181"/>
    </location>
</feature>
<feature type="compositionally biased region" description="Basic and acidic residues" evidence="1">
    <location>
        <begin position="35"/>
        <end position="49"/>
    </location>
</feature>
<dbReference type="InterPro" id="IPR056614">
    <property type="entry name" value="FAZ1_cons"/>
</dbReference>
<dbReference type="VEuPathDB" id="TriTrypDB:LdCL_250016400"/>
<reference evidence="4" key="1">
    <citation type="submission" date="2019-02" db="EMBL/GenBank/DDBJ databases">
        <title>FDA dAtabase for Regulatory Grade micrObial Sequences (FDA-ARGOS): Supporting development and validation of Infectious Disease Dx tests.</title>
        <authorList>
            <person name="Duncan R."/>
            <person name="Fisher C."/>
            <person name="Tallon L."/>
            <person name="Sadzewicz L."/>
            <person name="Sengamalay N."/>
            <person name="Ott S."/>
            <person name="Godinez A."/>
            <person name="Nagaraj S."/>
            <person name="Vavikolanu K."/>
            <person name="Nadendla S."/>
            <person name="Aluvathingal J."/>
            <person name="Sichtig H."/>
        </authorList>
    </citation>
    <scope>NUCLEOTIDE SEQUENCE [LARGE SCALE GENOMIC DNA]</scope>
    <source>
        <strain evidence="4">FDAARGOS_361</strain>
    </source>
</reference>
<feature type="compositionally biased region" description="Low complexity" evidence="1">
    <location>
        <begin position="836"/>
        <end position="867"/>
    </location>
</feature>
<feature type="region of interest" description="Disordered" evidence="1">
    <location>
        <begin position="817"/>
        <end position="869"/>
    </location>
</feature>
<feature type="compositionally biased region" description="Basic and acidic residues" evidence="1">
    <location>
        <begin position="79"/>
        <end position="93"/>
    </location>
</feature>
<dbReference type="Proteomes" id="UP000318447">
    <property type="component" value="Unassembled WGS sequence"/>
</dbReference>
<feature type="compositionally biased region" description="Low complexity" evidence="1">
    <location>
        <begin position="473"/>
        <end position="490"/>
    </location>
</feature>
<feature type="region of interest" description="Disordered" evidence="1">
    <location>
        <begin position="596"/>
        <end position="668"/>
    </location>
</feature>
<feature type="region of interest" description="Disordered" evidence="1">
    <location>
        <begin position="713"/>
        <end position="765"/>
    </location>
</feature>
<organism evidence="3 4">
    <name type="scientific">Leishmania donovani</name>
    <dbReference type="NCBI Taxonomy" id="5661"/>
    <lineage>
        <taxon>Eukaryota</taxon>
        <taxon>Discoba</taxon>
        <taxon>Euglenozoa</taxon>
        <taxon>Kinetoplastea</taxon>
        <taxon>Metakinetoplastina</taxon>
        <taxon>Trypanosomatida</taxon>
        <taxon>Trypanosomatidae</taxon>
        <taxon>Leishmaniinae</taxon>
        <taxon>Leishmania</taxon>
    </lineage>
</organism>
<feature type="compositionally biased region" description="Basic and acidic residues" evidence="1">
    <location>
        <begin position="145"/>
        <end position="159"/>
    </location>
</feature>
<evidence type="ECO:0000256" key="1">
    <source>
        <dbReference type="SAM" id="MobiDB-lite"/>
    </source>
</evidence>
<feature type="compositionally biased region" description="Polar residues" evidence="1">
    <location>
        <begin position="720"/>
        <end position="730"/>
    </location>
</feature>
<sequence length="917" mass="98301">MSLSAASSIAFREEAPNKKHREDTRITESVATISIREEPSEGHRDDKVAESVATISIREEPSEGHRDDKVAESVTSISIREEPSEGHRDDKVAESVATISIREEPSEGHRDDKVAESVTSISIREEPSEGHRDDKVAESVTSISIREEPSEGHRDDKVAESVATISIREEPSEGHRDDKVAESVTSISIREEPSEGHRDDKVAESVATISIREEPSEGHRDDKVAESVTSISIREEPSEGHRDDKVAESVATISIREEPSEGHRDDKVAESVATISIREEPSEGHRAGMKVHESVTSISIREESAEEPEELHYEMSISTAPNASTHKEDIEFQVVDDIASKSERSLPYQVEDSRTNLDRLTSTQQEESAAAPRPSHPSDVAAAPTSDIYALNPPPSRLSQRAAKAAQTPRSQTSAPITPRTRSATSTYRPPAQQQQAKEEKQDAEVQPLVSGGESAPTPETAANDLSMAGAESTPAGAAPMPTPGATSAGIPDVVVTEHKRHFSGDKWESVVASSLDVVKRTVCNETADAIGVESQYVQVLNVEATTTGMTCYISIGHAPSMTASEVDEKLSNYPYETTITLPDILTAGGEHPQYGLGSALAPSEGTQAAASAHEQQVGEEEEGEAEAEAPEEPPKKAKRKTKRAHKKLENGSAASDAQKATARPSVRALHKKLGLKALPELLVTPRIYHYRSPRPGAEHSMDKGSILYLEGPREGTGGLSSRYSTSTATPHRGTNGVNGINGSRSPSAPTYRSGSIRNSVHIPPQRVERGVVSLALRKRQIIQAAAPPSPPQQQQRATAAPADDASAHRYMNGVDHTANTHSVSRRSRSRSPQQLALAPATDSASDAASEEAAVTAAPMAASGSAADQDDYILMTQGVEEAADAEELLQKQKAVAEYDTADDEDDPVPAPAPNPFV</sequence>
<feature type="compositionally biased region" description="Basic and acidic residues" evidence="1">
    <location>
        <begin position="189"/>
        <end position="203"/>
    </location>
</feature>
<feature type="compositionally biased region" description="Basic and acidic residues" evidence="1">
    <location>
        <begin position="57"/>
        <end position="71"/>
    </location>
</feature>
<feature type="compositionally biased region" description="Polar residues" evidence="1">
    <location>
        <begin position="408"/>
        <end position="428"/>
    </location>
</feature>
<proteinExistence type="predicted"/>
<feature type="region of interest" description="Disordered" evidence="1">
    <location>
        <begin position="341"/>
        <end position="490"/>
    </location>
</feature>
<evidence type="ECO:0000313" key="4">
    <source>
        <dbReference type="Proteomes" id="UP000318447"/>
    </source>
</evidence>
<feature type="compositionally biased region" description="Basic and acidic residues" evidence="1">
    <location>
        <begin position="233"/>
        <end position="247"/>
    </location>
</feature>
<dbReference type="Pfam" id="PF23398">
    <property type="entry name" value="FAZ1_cons"/>
    <property type="match status" value="1"/>
</dbReference>
<dbReference type="AlphaFoldDB" id="A0A504WXX1"/>
<feature type="compositionally biased region" description="Basic and acidic residues" evidence="1">
    <location>
        <begin position="277"/>
        <end position="293"/>
    </location>
</feature>
<feature type="compositionally biased region" description="Basic residues" evidence="1">
    <location>
        <begin position="637"/>
        <end position="647"/>
    </location>
</feature>
<feature type="compositionally biased region" description="Polar residues" evidence="1">
    <location>
        <begin position="736"/>
        <end position="759"/>
    </location>
</feature>
<gene>
    <name evidence="3" type="ORF">CGC21_8605</name>
</gene>
<feature type="compositionally biased region" description="Basic and acidic residues" evidence="1">
    <location>
        <begin position="101"/>
        <end position="115"/>
    </location>
</feature>
<dbReference type="VEuPathDB" id="TriTrypDB:LDHU3_25.1420"/>
<feature type="region of interest" description="Disordered" evidence="1">
    <location>
        <begin position="785"/>
        <end position="805"/>
    </location>
</feature>
<feature type="region of interest" description="Disordered" evidence="1">
    <location>
        <begin position="276"/>
        <end position="313"/>
    </location>
</feature>
<feature type="compositionally biased region" description="Basic and acidic residues" evidence="1">
    <location>
        <begin position="211"/>
        <end position="225"/>
    </location>
</feature>
<comment type="caution">
    <text evidence="3">The sequence shown here is derived from an EMBL/GenBank/DDBJ whole genome shotgun (WGS) entry which is preliminary data.</text>
</comment>
<accession>A0A504WXX1</accession>
<protein>
    <recommendedName>
        <fullName evidence="2">Flagellar attachment zone protein 1 conserved domain-containing protein</fullName>
    </recommendedName>
</protein>
<feature type="compositionally biased region" description="Pro residues" evidence="1">
    <location>
        <begin position="908"/>
        <end position="917"/>
    </location>
</feature>
<feature type="compositionally biased region" description="Basic and acidic residues" evidence="1">
    <location>
        <begin position="11"/>
        <end position="26"/>
    </location>
</feature>
<feature type="domain" description="Flagellar attachment zone protein 1 conserved" evidence="2">
    <location>
        <begin position="495"/>
        <end position="582"/>
    </location>
</feature>
<evidence type="ECO:0000313" key="3">
    <source>
        <dbReference type="EMBL" id="TPP40723.1"/>
    </source>
</evidence>
<feature type="compositionally biased region" description="Polar residues" evidence="1">
    <location>
        <begin position="358"/>
        <end position="367"/>
    </location>
</feature>
<feature type="compositionally biased region" description="Acidic residues" evidence="1">
    <location>
        <begin position="618"/>
        <end position="632"/>
    </location>
</feature>
<feature type="compositionally biased region" description="Basic and acidic residues" evidence="1">
    <location>
        <begin position="123"/>
        <end position="137"/>
    </location>
</feature>